<evidence type="ECO:0000256" key="4">
    <source>
        <dbReference type="RuleBase" id="RU003357"/>
    </source>
</evidence>
<evidence type="ECO:0000256" key="5">
    <source>
        <dbReference type="SAM" id="MobiDB-lite"/>
    </source>
</evidence>
<feature type="domain" description="TonB-dependent receptor-like beta-barrel" evidence="7">
    <location>
        <begin position="339"/>
        <end position="922"/>
    </location>
</feature>
<dbReference type="PANTHER" id="PTHR40980">
    <property type="entry name" value="PLUG DOMAIN-CONTAINING PROTEIN"/>
    <property type="match status" value="1"/>
</dbReference>
<evidence type="ECO:0000259" key="8">
    <source>
        <dbReference type="Pfam" id="PF07715"/>
    </source>
</evidence>
<dbReference type="InterPro" id="IPR012910">
    <property type="entry name" value="Plug_dom"/>
</dbReference>
<gene>
    <name evidence="9" type="primary">btuB_3</name>
    <name evidence="9" type="ORF">GCM10007901_07970</name>
</gene>
<dbReference type="Gene3D" id="2.170.130.10">
    <property type="entry name" value="TonB-dependent receptor, plug domain"/>
    <property type="match status" value="1"/>
</dbReference>
<comment type="caution">
    <text evidence="9">The sequence shown here is derived from an EMBL/GenBank/DDBJ whole genome shotgun (WGS) entry which is preliminary data.</text>
</comment>
<name>A0ABQ5XLG5_9GAMM</name>
<feature type="chain" id="PRO_5047243937" evidence="6">
    <location>
        <begin position="26"/>
        <end position="957"/>
    </location>
</feature>
<evidence type="ECO:0000256" key="6">
    <source>
        <dbReference type="SAM" id="SignalP"/>
    </source>
</evidence>
<feature type="domain" description="TonB-dependent receptor plug" evidence="8">
    <location>
        <begin position="93"/>
        <end position="187"/>
    </location>
</feature>
<organism evidence="9 10">
    <name type="scientific">Dyella acidisoli</name>
    <dbReference type="NCBI Taxonomy" id="1867834"/>
    <lineage>
        <taxon>Bacteria</taxon>
        <taxon>Pseudomonadati</taxon>
        <taxon>Pseudomonadota</taxon>
        <taxon>Gammaproteobacteria</taxon>
        <taxon>Lysobacterales</taxon>
        <taxon>Rhodanobacteraceae</taxon>
        <taxon>Dyella</taxon>
    </lineage>
</organism>
<keyword evidence="3" id="KW-0998">Cell outer membrane</keyword>
<evidence type="ECO:0000313" key="10">
    <source>
        <dbReference type="Proteomes" id="UP001156670"/>
    </source>
</evidence>
<keyword evidence="2 4" id="KW-0472">Membrane</keyword>
<keyword evidence="10" id="KW-1185">Reference proteome</keyword>
<dbReference type="InterPro" id="IPR010104">
    <property type="entry name" value="TonB_rcpt_bac"/>
</dbReference>
<evidence type="ECO:0000256" key="2">
    <source>
        <dbReference type="ARBA" id="ARBA00023136"/>
    </source>
</evidence>
<comment type="subcellular location">
    <subcellularLocation>
        <location evidence="1 4">Cell outer membrane</location>
    </subcellularLocation>
</comment>
<feature type="signal peptide" evidence="6">
    <location>
        <begin position="1"/>
        <end position="25"/>
    </location>
</feature>
<dbReference type="EMBL" id="BSOB01000006">
    <property type="protein sequence ID" value="GLQ91847.1"/>
    <property type="molecule type" value="Genomic_DNA"/>
</dbReference>
<dbReference type="Pfam" id="PF07715">
    <property type="entry name" value="Plug"/>
    <property type="match status" value="1"/>
</dbReference>
<dbReference type="InterPro" id="IPR000531">
    <property type="entry name" value="Beta-barrel_TonB"/>
</dbReference>
<dbReference type="PANTHER" id="PTHR40980:SF4">
    <property type="entry name" value="TONB-DEPENDENT RECEPTOR-LIKE BETA-BARREL DOMAIN-CONTAINING PROTEIN"/>
    <property type="match status" value="1"/>
</dbReference>
<dbReference type="Proteomes" id="UP001156670">
    <property type="component" value="Unassembled WGS sequence"/>
</dbReference>
<dbReference type="NCBIfam" id="TIGR01782">
    <property type="entry name" value="TonB-Xanth-Caul"/>
    <property type="match status" value="1"/>
</dbReference>
<comment type="similarity">
    <text evidence="4">Belongs to the TonB-dependent receptor family.</text>
</comment>
<keyword evidence="9" id="KW-0675">Receptor</keyword>
<dbReference type="Pfam" id="PF00593">
    <property type="entry name" value="TonB_dep_Rec_b-barrel"/>
    <property type="match status" value="1"/>
</dbReference>
<sequence length="957" mass="103100">MILKRNLLVMALASAGLTMAFGVQAATGDTGAQTTPDASQQSNAVSNSSTSQATTNPKSQAQLAKSLSTVTVTGFSSSVEKSIDYQRYADTIQSVVTAADIGGLPDQSIADSLTHLPGVSAERIAGQASQINIRGLSGDFILTTLDGREQPSTSGTNYIQFDQYPSELINMATVYKTSQASLITGGVAGTIALQTANPLENSKDQSLNIDTRGSYDGQAHDVPGANAVGYRLSVAYQGKFLDNTLGIGLGFADMYQPHVSEQFVGEASDGSLYTLNKNSSQQAYVPEGVQLQQNGGEERRRGYLGTVVWKPTEELQLTADTFFSKFDNSSFGYGFRSQNYYGNNAQITNPVLSSLGTVTGGTVNGSGTTQFSNETTADNYTDNTSVFSGGLNLKWNHGNWHVESDVSLSHASSNEINVDTTADPYTGLGTSNPQLMAQSANFQLKGRSVGDFSVANPGIYTNLNDMGLSRYGVYPYIYHDKDKAFRTAVQYDLPNNPVFSAIEAGFYLNNHTYNADREVYVYGSEWNTSPVAGEPPLTIPAGDAQVTCWKGKFSGFPCFLTLNGPAILASHGITANPVKNITDQSWSEIQSGSVNEKTRDVFVMGDIDSQLFGHELTGNVGMRVSRQSQYSYGLQQVGNGEGVLIVDGNGNSSMDYAPIKSGKTYTDYLPSTNLIYHWTDQDQMRFAASKVLSRPPINTMLAGAGSWVSNGQYNVWGGTSPLLNPLRATQYDLDYEHYFDDSTGAVTAGVFFKKINSFIQNVTYNNFDFAAAGIKVPTNPATGQPYANGQYQTSYNAKGGDVRGVEASFTKTHFLPGIWSGLGFDANLALTNTNVHNPTNLAGPTTYIGLPGLSKRVASAALFYDNGTFSARLSANYRSSFLSNTQIAVTNQLVTFAAETVYDFQASYNITSQLSVVYQMLNLSNQPTKTYFGGNPQQTGTIQYFGRTSYFGVNFKL</sequence>
<accession>A0ABQ5XLG5</accession>
<reference evidence="10" key="1">
    <citation type="journal article" date="2019" name="Int. J. Syst. Evol. Microbiol.">
        <title>The Global Catalogue of Microorganisms (GCM) 10K type strain sequencing project: providing services to taxonomists for standard genome sequencing and annotation.</title>
        <authorList>
            <consortium name="The Broad Institute Genomics Platform"/>
            <consortium name="The Broad Institute Genome Sequencing Center for Infectious Disease"/>
            <person name="Wu L."/>
            <person name="Ma J."/>
        </authorList>
    </citation>
    <scope>NUCLEOTIDE SEQUENCE [LARGE SCALE GENOMIC DNA]</scope>
    <source>
        <strain evidence="10">NBRC 111980</strain>
    </source>
</reference>
<dbReference type="Gene3D" id="2.40.170.20">
    <property type="entry name" value="TonB-dependent receptor, beta-barrel domain"/>
    <property type="match status" value="1"/>
</dbReference>
<evidence type="ECO:0000256" key="3">
    <source>
        <dbReference type="ARBA" id="ARBA00023237"/>
    </source>
</evidence>
<feature type="region of interest" description="Disordered" evidence="5">
    <location>
        <begin position="28"/>
        <end position="60"/>
    </location>
</feature>
<protein>
    <submittedName>
        <fullName evidence="9">TonB-dependent receptor</fullName>
    </submittedName>
</protein>
<dbReference type="InterPro" id="IPR036942">
    <property type="entry name" value="Beta-barrel_TonB_sf"/>
</dbReference>
<proteinExistence type="inferred from homology"/>
<feature type="compositionally biased region" description="Low complexity" evidence="5">
    <location>
        <begin position="28"/>
        <end position="56"/>
    </location>
</feature>
<evidence type="ECO:0000259" key="7">
    <source>
        <dbReference type="Pfam" id="PF00593"/>
    </source>
</evidence>
<dbReference type="RefSeq" id="WP_284319595.1">
    <property type="nucleotide sequence ID" value="NZ_BSOB01000006.1"/>
</dbReference>
<evidence type="ECO:0000313" key="9">
    <source>
        <dbReference type="EMBL" id="GLQ91847.1"/>
    </source>
</evidence>
<dbReference type="InterPro" id="IPR037066">
    <property type="entry name" value="Plug_dom_sf"/>
</dbReference>
<keyword evidence="6" id="KW-0732">Signal</keyword>
<keyword evidence="4" id="KW-0798">TonB box</keyword>
<evidence type="ECO:0000256" key="1">
    <source>
        <dbReference type="ARBA" id="ARBA00004442"/>
    </source>
</evidence>
<dbReference type="SUPFAM" id="SSF56935">
    <property type="entry name" value="Porins"/>
    <property type="match status" value="1"/>
</dbReference>